<dbReference type="Gene3D" id="3.30.1240.10">
    <property type="match status" value="1"/>
</dbReference>
<dbReference type="InterPro" id="IPR023214">
    <property type="entry name" value="HAD_sf"/>
</dbReference>
<name>A0A1R4K686_9ACTN</name>
<dbReference type="STRING" id="1255658.FM114_11745"/>
<dbReference type="GO" id="GO:0005829">
    <property type="term" value="C:cytosol"/>
    <property type="evidence" value="ECO:0007669"/>
    <property type="project" value="TreeGrafter"/>
</dbReference>
<organism evidence="1 2">
    <name type="scientific">Luteococcus japonicus LSP_Lj1</name>
    <dbReference type="NCBI Taxonomy" id="1255658"/>
    <lineage>
        <taxon>Bacteria</taxon>
        <taxon>Bacillati</taxon>
        <taxon>Actinomycetota</taxon>
        <taxon>Actinomycetes</taxon>
        <taxon>Propionibacteriales</taxon>
        <taxon>Propionibacteriaceae</taxon>
        <taxon>Luteococcus</taxon>
    </lineage>
</organism>
<protein>
    <submittedName>
        <fullName evidence="1">Hydrolase (HAD superfamily)</fullName>
    </submittedName>
</protein>
<dbReference type="InterPro" id="IPR036412">
    <property type="entry name" value="HAD-like_sf"/>
</dbReference>
<dbReference type="EMBL" id="FUKQ01000044">
    <property type="protein sequence ID" value="SJN39786.1"/>
    <property type="molecule type" value="Genomic_DNA"/>
</dbReference>
<dbReference type="SUPFAM" id="SSF56784">
    <property type="entry name" value="HAD-like"/>
    <property type="match status" value="1"/>
</dbReference>
<dbReference type="Proteomes" id="UP000188342">
    <property type="component" value="Unassembled WGS sequence"/>
</dbReference>
<dbReference type="GO" id="GO:0016791">
    <property type="term" value="F:phosphatase activity"/>
    <property type="evidence" value="ECO:0007669"/>
    <property type="project" value="TreeGrafter"/>
</dbReference>
<dbReference type="PANTHER" id="PTHR10000">
    <property type="entry name" value="PHOSPHOSERINE PHOSPHATASE"/>
    <property type="match status" value="1"/>
</dbReference>
<keyword evidence="2" id="KW-1185">Reference proteome</keyword>
<dbReference type="GO" id="GO:0000287">
    <property type="term" value="F:magnesium ion binding"/>
    <property type="evidence" value="ECO:0007669"/>
    <property type="project" value="TreeGrafter"/>
</dbReference>
<dbReference type="Pfam" id="PF08282">
    <property type="entry name" value="Hydrolase_3"/>
    <property type="match status" value="1"/>
</dbReference>
<evidence type="ECO:0000313" key="1">
    <source>
        <dbReference type="EMBL" id="SJN39786.1"/>
    </source>
</evidence>
<dbReference type="PANTHER" id="PTHR10000:SF8">
    <property type="entry name" value="HAD SUPERFAMILY HYDROLASE-LIKE, TYPE 3"/>
    <property type="match status" value="1"/>
</dbReference>
<evidence type="ECO:0000313" key="2">
    <source>
        <dbReference type="Proteomes" id="UP000188342"/>
    </source>
</evidence>
<proteinExistence type="predicted"/>
<gene>
    <name evidence="1" type="ORF">FM114_11745</name>
</gene>
<reference evidence="1 2" key="1">
    <citation type="submission" date="2017-02" db="EMBL/GenBank/DDBJ databases">
        <authorList>
            <person name="Peterson S.W."/>
        </authorList>
    </citation>
    <scope>NUCLEOTIDE SEQUENCE [LARGE SCALE GENOMIC DNA]</scope>
    <source>
        <strain evidence="1 2">LSP_Lj1</strain>
    </source>
</reference>
<dbReference type="Gene3D" id="3.40.50.1000">
    <property type="entry name" value="HAD superfamily/HAD-like"/>
    <property type="match status" value="1"/>
</dbReference>
<keyword evidence="1" id="KW-0378">Hydrolase</keyword>
<dbReference type="AlphaFoldDB" id="A0A1R4K686"/>
<sequence>MMLPSLVASDLDGTFLDTGKRVSERNAAAVHRLKELGIPFVVATGRPARWLQCLEPICDTHPYVLASNGAVVFDLAEHRILESFPVPREVCLDVAARMRERCPDVSFGVEYGIGWGREPESPLRGDMVEAEHIGHLAEITEGRPFVKLLVVSREMDSDRLAERLMDLCDGLLTCTWSMGGPLGLLEVSAPGVTKASTLARLCDELGVDISRAVAFGDMPNDLEMLREVGSGYAMADAHPLLVNAGLPRAGSHDESGVAQVLERLLTS</sequence>
<accession>A0A1R4K686</accession>